<dbReference type="Pfam" id="PF14258">
    <property type="entry name" value="DUF4350"/>
    <property type="match status" value="1"/>
</dbReference>
<gene>
    <name evidence="3" type="ORF">C1I63_11240</name>
</gene>
<evidence type="ECO:0000313" key="3">
    <source>
        <dbReference type="EMBL" id="PTL73368.1"/>
    </source>
</evidence>
<organism evidence="3 4">
    <name type="scientific">Rathayibacter caricis DSM 15933</name>
    <dbReference type="NCBI Taxonomy" id="1328867"/>
    <lineage>
        <taxon>Bacteria</taxon>
        <taxon>Bacillati</taxon>
        <taxon>Actinomycetota</taxon>
        <taxon>Actinomycetes</taxon>
        <taxon>Micrococcales</taxon>
        <taxon>Microbacteriaceae</taxon>
        <taxon>Rathayibacter</taxon>
    </lineage>
</organism>
<evidence type="ECO:0000256" key="1">
    <source>
        <dbReference type="SAM" id="Phobius"/>
    </source>
</evidence>
<dbReference type="EMBL" id="PZPL01000001">
    <property type="protein sequence ID" value="PTL73368.1"/>
    <property type="molecule type" value="Genomic_DNA"/>
</dbReference>
<keyword evidence="4" id="KW-1185">Reference proteome</keyword>
<evidence type="ECO:0000259" key="2">
    <source>
        <dbReference type="Pfam" id="PF14258"/>
    </source>
</evidence>
<accession>A0A2T4UUZ9</accession>
<dbReference type="AlphaFoldDB" id="A0A2T4UUZ9"/>
<protein>
    <recommendedName>
        <fullName evidence="2">DUF4350 domain-containing protein</fullName>
    </recommendedName>
</protein>
<feature type="domain" description="DUF4350" evidence="2">
    <location>
        <begin position="51"/>
        <end position="225"/>
    </location>
</feature>
<sequence length="403" mass="41038">MSATDTVSTPTLGALLRRGRLWAVLLALVAVGTLLLTVATGAPSLAPDLDPDSAAPDGARAVAQVLREQGVDVVRADVLEDATAAAGPGTTVLVDDSDAVLDTDQYADLEDAAAAIVLVQPTGDALEALLPGAAFAGAPLDGGDLDADCSLPAAARAESIPSGGQTYRLLDGGATGCFPSGDDAYALVSGTSPGGADVTVVGDAALLRNSTVDEGGRAALALNLLGARDRLVWYRVSLDDLRGEAAVDPADLAPGWVTPAILLLLGVGVAAAVWRGRRFGPLAVEPLPVVVHASETARGRARLYARGGTRLRALDALRIGTLRRLASMLGLSASAGVDEIVTGAADLLGRDPVALRRLLVDDTPADDRALVSASDDLLRLESAVRAALAPTPHPARRQEGPLR</sequence>
<keyword evidence="1" id="KW-1133">Transmembrane helix</keyword>
<reference evidence="3 4" key="1">
    <citation type="submission" date="2018-03" db="EMBL/GenBank/DDBJ databases">
        <title>Bacteriophage NCPPB3778 and a type I-E CRISPR drive the evolution of the US Biological Select Agent, Rathayibacter toxicus.</title>
        <authorList>
            <person name="Davis E.W.II."/>
            <person name="Tabima J.F."/>
            <person name="Weisberg A.J."/>
            <person name="Dantas Lopes L."/>
            <person name="Wiseman M.S."/>
            <person name="Wiseman M.S."/>
            <person name="Pupko T."/>
            <person name="Belcher M.S."/>
            <person name="Sechler A.J."/>
            <person name="Tancos M.A."/>
            <person name="Schroeder B.K."/>
            <person name="Murray T.D."/>
            <person name="Luster D.G."/>
            <person name="Schneider W.L."/>
            <person name="Rogers E."/>
            <person name="Andreote F.D."/>
            <person name="Grunwald N.J."/>
            <person name="Putnam M.L."/>
            <person name="Chang J.H."/>
        </authorList>
    </citation>
    <scope>NUCLEOTIDE SEQUENCE [LARGE SCALE GENOMIC DNA]</scope>
    <source>
        <strain evidence="3 4">DSM 15933</strain>
    </source>
</reference>
<evidence type="ECO:0000313" key="4">
    <source>
        <dbReference type="Proteomes" id="UP000241085"/>
    </source>
</evidence>
<comment type="caution">
    <text evidence="3">The sequence shown here is derived from an EMBL/GenBank/DDBJ whole genome shotgun (WGS) entry which is preliminary data.</text>
</comment>
<feature type="transmembrane region" description="Helical" evidence="1">
    <location>
        <begin position="256"/>
        <end position="274"/>
    </location>
</feature>
<keyword evidence="1" id="KW-0812">Transmembrane</keyword>
<name>A0A2T4UUZ9_9MICO</name>
<dbReference type="InterPro" id="IPR025646">
    <property type="entry name" value="DUF4350"/>
</dbReference>
<keyword evidence="1" id="KW-0472">Membrane</keyword>
<dbReference type="RefSeq" id="WP_107574840.1">
    <property type="nucleotide sequence ID" value="NZ_PZPL01000001.1"/>
</dbReference>
<dbReference type="Proteomes" id="UP000241085">
    <property type="component" value="Unassembled WGS sequence"/>
</dbReference>
<proteinExistence type="predicted"/>